<dbReference type="EMBL" id="JAPDVH010000001">
    <property type="protein sequence ID" value="MCW4154083.1"/>
    <property type="molecule type" value="Genomic_DNA"/>
</dbReference>
<dbReference type="Proteomes" id="UP001209168">
    <property type="component" value="Unassembled WGS sequence"/>
</dbReference>
<dbReference type="AlphaFoldDB" id="A0AAW5UNC7"/>
<reference evidence="1" key="1">
    <citation type="submission" date="2022-11" db="EMBL/GenBank/DDBJ databases">
        <title>Genomic repertoires linked with pathogenic potency of arthritogenic Prevotella copri isolated from the gut of rheumatoid arthritis patients.</title>
        <authorList>
            <person name="Nii T."/>
            <person name="Maeda Y."/>
            <person name="Motooka D."/>
            <person name="Naito M."/>
            <person name="Matsumoto Y."/>
            <person name="Ogawa T."/>
            <person name="Oguro-Igashira E."/>
            <person name="Kishikawa T."/>
            <person name="Yamashita M."/>
            <person name="Koizumi S."/>
            <person name="Kurakawa T."/>
            <person name="Okumura R."/>
            <person name="Kayama H."/>
            <person name="Murakami M."/>
            <person name="Sakaguchi T."/>
            <person name="Das B."/>
            <person name="Nakamura S."/>
            <person name="Okada Y."/>
            <person name="Kumanogoh A."/>
            <person name="Takeda K."/>
        </authorList>
    </citation>
    <scope>NUCLEOTIDE SEQUENCE</scope>
    <source>
        <strain evidence="1">H012_8</strain>
    </source>
</reference>
<proteinExistence type="predicted"/>
<organism evidence="1 2">
    <name type="scientific">Segatella copri</name>
    <dbReference type="NCBI Taxonomy" id="165179"/>
    <lineage>
        <taxon>Bacteria</taxon>
        <taxon>Pseudomonadati</taxon>
        <taxon>Bacteroidota</taxon>
        <taxon>Bacteroidia</taxon>
        <taxon>Bacteroidales</taxon>
        <taxon>Prevotellaceae</taxon>
        <taxon>Segatella</taxon>
    </lineage>
</organism>
<evidence type="ECO:0000313" key="2">
    <source>
        <dbReference type="Proteomes" id="UP001209168"/>
    </source>
</evidence>
<comment type="caution">
    <text evidence="1">The sequence shown here is derived from an EMBL/GenBank/DDBJ whole genome shotgun (WGS) entry which is preliminary data.</text>
</comment>
<protein>
    <submittedName>
        <fullName evidence="1">Uncharacterized protein</fullName>
    </submittedName>
</protein>
<gene>
    <name evidence="1" type="ORF">ONT23_00710</name>
</gene>
<evidence type="ECO:0000313" key="1">
    <source>
        <dbReference type="EMBL" id="MCW4154083.1"/>
    </source>
</evidence>
<dbReference type="RefSeq" id="WP_264898465.1">
    <property type="nucleotide sequence ID" value="NZ_JAPDVH010000001.1"/>
</dbReference>
<name>A0AAW5UNC7_9BACT</name>
<accession>A0AAW5UNC7</accession>
<sequence>MDKLYIPGDLVMTNGVPCGTAKGVVYRVTLSDPSKTFELDDVTELKGVVRLENLEGVEFGDKGYLFGDSCAWLMDIVPIPLTSEILEKNGCKKPDGFDSYWLGKIGLLQDGDVWHLALGSIEIAVTLGNIQYVHQLQHLLFGLGLNSEMEMEV</sequence>